<dbReference type="InterPro" id="IPR011042">
    <property type="entry name" value="6-blade_b-propeller_TolB-like"/>
</dbReference>
<protein>
    <submittedName>
        <fullName evidence="1">TolB-like translocation protein signal peptide</fullName>
    </submittedName>
</protein>
<dbReference type="Gene3D" id="2.120.10.30">
    <property type="entry name" value="TolB, C-terminal domain"/>
    <property type="match status" value="1"/>
</dbReference>
<reference evidence="1 2" key="1">
    <citation type="submission" date="2021-01" db="EMBL/GenBank/DDBJ databases">
        <title>Whole genome shotgun sequence of Verrucosispora qiuiae NBRC 106684.</title>
        <authorList>
            <person name="Komaki H."/>
            <person name="Tamura T."/>
        </authorList>
    </citation>
    <scope>NUCLEOTIDE SEQUENCE [LARGE SCALE GENOMIC DNA]</scope>
    <source>
        <strain evidence="1 2">NBRC 106684</strain>
    </source>
</reference>
<gene>
    <name evidence="1" type="ORF">Vqi01_22230</name>
</gene>
<dbReference type="RefSeq" id="WP_204034652.1">
    <property type="nucleotide sequence ID" value="NZ_BOPC01000028.1"/>
</dbReference>
<comment type="caution">
    <text evidence="1">The sequence shown here is derived from an EMBL/GenBank/DDBJ whole genome shotgun (WGS) entry which is preliminary data.</text>
</comment>
<proteinExistence type="predicted"/>
<evidence type="ECO:0000313" key="1">
    <source>
        <dbReference type="EMBL" id="GIJ27061.1"/>
    </source>
</evidence>
<dbReference type="SUPFAM" id="SSF82171">
    <property type="entry name" value="DPP6 N-terminal domain-like"/>
    <property type="match status" value="1"/>
</dbReference>
<dbReference type="InterPro" id="IPR011659">
    <property type="entry name" value="WD40"/>
</dbReference>
<evidence type="ECO:0000313" key="2">
    <source>
        <dbReference type="Proteomes" id="UP000653076"/>
    </source>
</evidence>
<organism evidence="1 2">
    <name type="scientific">Micromonospora qiuiae</name>
    <dbReference type="NCBI Taxonomy" id="502268"/>
    <lineage>
        <taxon>Bacteria</taxon>
        <taxon>Bacillati</taxon>
        <taxon>Actinomycetota</taxon>
        <taxon>Actinomycetes</taxon>
        <taxon>Micromonosporales</taxon>
        <taxon>Micromonosporaceae</taxon>
        <taxon>Micromonospora</taxon>
    </lineage>
</organism>
<name>A0ABQ4JA79_9ACTN</name>
<keyword evidence="2" id="KW-1185">Reference proteome</keyword>
<dbReference type="Pfam" id="PF07676">
    <property type="entry name" value="PD40"/>
    <property type="match status" value="1"/>
</dbReference>
<sequence length="341" mass="36296">MSGLGPRARLAVLTVILLTAAGGAGGYIWRIRQHQPTPPGAATVAPARADLAAVRAAPHVVFRNTAVGADYGRVVMVPLAEPAAPRAVTPATCDRVYATRDVGVCVAADRGLVTTSRAYLLGPDWAPRRDLPVVGLPSRARLSRDGSLVATTTFVHGDSYATPGRFSTRTVVTRVNGEVVGDLEQFDLVVDGDVVTAVDRNLWGVTFADDDRFYATAASGGTTWLVEGSLAARRVTALREDVECPSLSPDGTRLAFKRRGDLPAGRWRLAVYDLASGTETRLAETRSVDDQVEWLDDRTVIYGLPRGRPGTASSDVWSVPADGRGTPVLLITDAWSPAVVR</sequence>
<dbReference type="EMBL" id="BOPC01000028">
    <property type="protein sequence ID" value="GIJ27061.1"/>
    <property type="molecule type" value="Genomic_DNA"/>
</dbReference>
<accession>A0ABQ4JA79</accession>
<dbReference type="Proteomes" id="UP000653076">
    <property type="component" value="Unassembled WGS sequence"/>
</dbReference>